<reference evidence="3" key="1">
    <citation type="journal article" date="2023" name="Plant Biotechnol. J.">
        <title>Chromosome-level wild Hevea brasiliensis genome provides new tools for genomic-assisted breeding and valuable loci to elevate rubber yield.</title>
        <authorList>
            <person name="Cheng H."/>
            <person name="Song X."/>
            <person name="Hu Y."/>
            <person name="Wu T."/>
            <person name="Yang Q."/>
            <person name="An Z."/>
            <person name="Feng S."/>
            <person name="Deng Z."/>
            <person name="Wu W."/>
            <person name="Zeng X."/>
            <person name="Tu M."/>
            <person name="Wang X."/>
            <person name="Huang H."/>
        </authorList>
    </citation>
    <scope>NUCLEOTIDE SEQUENCE</scope>
    <source>
        <strain evidence="3">MT/VB/25A 57/8</strain>
    </source>
</reference>
<accession>A0ABQ9N4G9</accession>
<organism evidence="3 4">
    <name type="scientific">Hevea brasiliensis</name>
    <name type="common">Para rubber tree</name>
    <name type="synonym">Siphonia brasiliensis</name>
    <dbReference type="NCBI Taxonomy" id="3981"/>
    <lineage>
        <taxon>Eukaryota</taxon>
        <taxon>Viridiplantae</taxon>
        <taxon>Streptophyta</taxon>
        <taxon>Embryophyta</taxon>
        <taxon>Tracheophyta</taxon>
        <taxon>Spermatophyta</taxon>
        <taxon>Magnoliopsida</taxon>
        <taxon>eudicotyledons</taxon>
        <taxon>Gunneridae</taxon>
        <taxon>Pentapetalae</taxon>
        <taxon>rosids</taxon>
        <taxon>fabids</taxon>
        <taxon>Malpighiales</taxon>
        <taxon>Euphorbiaceae</taxon>
        <taxon>Crotonoideae</taxon>
        <taxon>Micrandreae</taxon>
        <taxon>Hevea</taxon>
    </lineage>
</organism>
<proteinExistence type="predicted"/>
<evidence type="ECO:0000256" key="1">
    <source>
        <dbReference type="SAM" id="MobiDB-lite"/>
    </source>
</evidence>
<gene>
    <name evidence="3" type="ORF">P3X46_002899</name>
</gene>
<keyword evidence="2" id="KW-0812">Transmembrane</keyword>
<name>A0ABQ9N4G9_HEVBR</name>
<feature type="transmembrane region" description="Helical" evidence="2">
    <location>
        <begin position="119"/>
        <end position="138"/>
    </location>
</feature>
<feature type="region of interest" description="Disordered" evidence="1">
    <location>
        <begin position="39"/>
        <end position="60"/>
    </location>
</feature>
<dbReference type="Proteomes" id="UP001174677">
    <property type="component" value="Chromosome 2"/>
</dbReference>
<protein>
    <submittedName>
        <fullName evidence="3">Uncharacterized protein</fullName>
    </submittedName>
</protein>
<sequence>MKMEGAESLDEWEQVQLEIVAARNNNHLPDDLSIFPPSYHEGLQLPQPSPTPLPDSPTLSRASSVAVCSTEAGEGLSLPSNSISKPSAGNEIGKRLRLRFEILRSGIFRIASRARGRGGFWSFASMSVVVATAVLLYSRVQRWRQWIRKESENRLIHLIKEKDQKISQLLVQIAQMNEMISARKKIPVTRVG</sequence>
<keyword evidence="2" id="KW-0472">Membrane</keyword>
<dbReference type="PANTHER" id="PTHR37206">
    <property type="entry name" value="TRANSMEMBRANE PROTEIN"/>
    <property type="match status" value="1"/>
</dbReference>
<evidence type="ECO:0000313" key="3">
    <source>
        <dbReference type="EMBL" id="KAJ9187444.1"/>
    </source>
</evidence>
<keyword evidence="2" id="KW-1133">Transmembrane helix</keyword>
<dbReference type="EMBL" id="JARPOI010000002">
    <property type="protein sequence ID" value="KAJ9187444.1"/>
    <property type="molecule type" value="Genomic_DNA"/>
</dbReference>
<keyword evidence="4" id="KW-1185">Reference proteome</keyword>
<dbReference type="PANTHER" id="PTHR37206:SF4">
    <property type="entry name" value="TRANSMEMBRANE PROTEIN"/>
    <property type="match status" value="1"/>
</dbReference>
<evidence type="ECO:0000256" key="2">
    <source>
        <dbReference type="SAM" id="Phobius"/>
    </source>
</evidence>
<comment type="caution">
    <text evidence="3">The sequence shown here is derived from an EMBL/GenBank/DDBJ whole genome shotgun (WGS) entry which is preliminary data.</text>
</comment>
<evidence type="ECO:0000313" key="4">
    <source>
        <dbReference type="Proteomes" id="UP001174677"/>
    </source>
</evidence>